<dbReference type="InterPro" id="IPR012334">
    <property type="entry name" value="Pectin_lyas_fold"/>
</dbReference>
<proteinExistence type="inferred from homology"/>
<dbReference type="GO" id="GO:0071555">
    <property type="term" value="P:cell wall organization"/>
    <property type="evidence" value="ECO:0007669"/>
    <property type="project" value="UniProtKB-KW"/>
</dbReference>
<dbReference type="Pfam" id="PF00295">
    <property type="entry name" value="Glyco_hydro_28"/>
    <property type="match status" value="1"/>
</dbReference>
<evidence type="ECO:0000313" key="10">
    <source>
        <dbReference type="EMBL" id="CAA2979020.1"/>
    </source>
</evidence>
<dbReference type="PANTHER" id="PTHR31375">
    <property type="match status" value="1"/>
</dbReference>
<evidence type="ECO:0000256" key="6">
    <source>
        <dbReference type="ARBA" id="ARBA00023295"/>
    </source>
</evidence>
<keyword evidence="6 8" id="KW-0326">Glycosidase</keyword>
<evidence type="ECO:0000256" key="9">
    <source>
        <dbReference type="SAM" id="SignalP"/>
    </source>
</evidence>
<dbReference type="EMBL" id="CACTIH010003624">
    <property type="protein sequence ID" value="CAA2979020.1"/>
    <property type="molecule type" value="Genomic_DNA"/>
</dbReference>
<reference evidence="10 11" key="1">
    <citation type="submission" date="2019-12" db="EMBL/GenBank/DDBJ databases">
        <authorList>
            <person name="Alioto T."/>
            <person name="Alioto T."/>
            <person name="Gomez Garrido J."/>
        </authorList>
    </citation>
    <scope>NUCLEOTIDE SEQUENCE [LARGE SCALE GENOMIC DNA]</scope>
</reference>
<keyword evidence="11" id="KW-1185">Reference proteome</keyword>
<dbReference type="AlphaFoldDB" id="A0A8S0RIM9"/>
<dbReference type="SUPFAM" id="SSF51126">
    <property type="entry name" value="Pectin lyase-like"/>
    <property type="match status" value="1"/>
</dbReference>
<evidence type="ECO:0000256" key="3">
    <source>
        <dbReference type="ARBA" id="ARBA00022512"/>
    </source>
</evidence>
<keyword evidence="5 8" id="KW-0378">Hydrolase</keyword>
<keyword evidence="9" id="KW-0732">Signal</keyword>
<comment type="subcellular location">
    <subcellularLocation>
        <location evidence="1">Secreted</location>
        <location evidence="1">Cell wall</location>
    </subcellularLocation>
</comment>
<evidence type="ECO:0000256" key="8">
    <source>
        <dbReference type="RuleBase" id="RU361169"/>
    </source>
</evidence>
<keyword evidence="4" id="KW-0964">Secreted</keyword>
<evidence type="ECO:0000256" key="5">
    <source>
        <dbReference type="ARBA" id="ARBA00022801"/>
    </source>
</evidence>
<dbReference type="Gene3D" id="2.160.20.10">
    <property type="entry name" value="Single-stranded right-handed beta-helix, Pectin lyase-like"/>
    <property type="match status" value="2"/>
</dbReference>
<keyword evidence="7" id="KW-0961">Cell wall biogenesis/degradation</keyword>
<evidence type="ECO:0000256" key="1">
    <source>
        <dbReference type="ARBA" id="ARBA00004191"/>
    </source>
</evidence>
<feature type="chain" id="PRO_5035899229" evidence="9">
    <location>
        <begin position="23"/>
        <end position="331"/>
    </location>
</feature>
<sequence>MEIFACILILYWGFFASTVVNGGSLTSYASVSASPTLDVTKFGAIGDGKADDTKAFVATWKAACNNRTSNAKITVPQGKAYLVNQTGFWGPCKSTSITFEILGTIVAPLKSAWTSKASDCWLCFYRVNSLNVVGNEVGVIDGQGDDCIAINGGTSNVNITQVACGPGHGISVGSLGHNGAHDEVQGILVNKCCFNGTRNGARIKTWQGGSGFARNISFSDITLIAADNPIIIDQFYCNGRESAVQVSDVTYTGIQGTTVCKKATINFSCSDTVPCTNITLNNINITSAAPNSPLHSRCINAQVTAHLTEPPVNCQAHIQALKGEKNKHASK</sequence>
<comment type="caution">
    <text evidence="10">The sequence shown here is derived from an EMBL/GenBank/DDBJ whole genome shotgun (WGS) entry which is preliminary data.</text>
</comment>
<gene>
    <name evidence="10" type="ORF">OLEA9_A076290</name>
</gene>
<dbReference type="InterPro" id="IPR000743">
    <property type="entry name" value="Glyco_hydro_28"/>
</dbReference>
<protein>
    <submittedName>
        <fullName evidence="10">Probable polygalacturonase At3g15720</fullName>
    </submittedName>
</protein>
<dbReference type="InterPro" id="IPR011050">
    <property type="entry name" value="Pectin_lyase_fold/virulence"/>
</dbReference>
<accession>A0A8S0RIM9</accession>
<dbReference type="GO" id="GO:0005975">
    <property type="term" value="P:carbohydrate metabolic process"/>
    <property type="evidence" value="ECO:0007669"/>
    <property type="project" value="InterPro"/>
</dbReference>
<organism evidence="10 11">
    <name type="scientific">Olea europaea subsp. europaea</name>
    <dbReference type="NCBI Taxonomy" id="158383"/>
    <lineage>
        <taxon>Eukaryota</taxon>
        <taxon>Viridiplantae</taxon>
        <taxon>Streptophyta</taxon>
        <taxon>Embryophyta</taxon>
        <taxon>Tracheophyta</taxon>
        <taxon>Spermatophyta</taxon>
        <taxon>Magnoliopsida</taxon>
        <taxon>eudicotyledons</taxon>
        <taxon>Gunneridae</taxon>
        <taxon>Pentapetalae</taxon>
        <taxon>asterids</taxon>
        <taxon>lamiids</taxon>
        <taxon>Lamiales</taxon>
        <taxon>Oleaceae</taxon>
        <taxon>Oleeae</taxon>
        <taxon>Olea</taxon>
    </lineage>
</organism>
<feature type="signal peptide" evidence="9">
    <location>
        <begin position="1"/>
        <end position="22"/>
    </location>
</feature>
<evidence type="ECO:0000256" key="7">
    <source>
        <dbReference type="ARBA" id="ARBA00023316"/>
    </source>
</evidence>
<evidence type="ECO:0000256" key="2">
    <source>
        <dbReference type="ARBA" id="ARBA00008834"/>
    </source>
</evidence>
<dbReference type="GO" id="GO:0004650">
    <property type="term" value="F:polygalacturonase activity"/>
    <property type="evidence" value="ECO:0007669"/>
    <property type="project" value="InterPro"/>
</dbReference>
<evidence type="ECO:0000256" key="4">
    <source>
        <dbReference type="ARBA" id="ARBA00022525"/>
    </source>
</evidence>
<dbReference type="Proteomes" id="UP000594638">
    <property type="component" value="Unassembled WGS sequence"/>
</dbReference>
<evidence type="ECO:0000313" key="11">
    <source>
        <dbReference type="Proteomes" id="UP000594638"/>
    </source>
</evidence>
<keyword evidence="3" id="KW-0134">Cell wall</keyword>
<dbReference type="OrthoDB" id="187139at2759"/>
<comment type="similarity">
    <text evidence="2 8">Belongs to the glycosyl hydrolase 28 family.</text>
</comment>
<name>A0A8S0RIM9_OLEEU</name>
<dbReference type="Gramene" id="OE9A076290T1">
    <property type="protein sequence ID" value="OE9A076290C1"/>
    <property type="gene ID" value="OE9A076290"/>
</dbReference>